<evidence type="ECO:0000256" key="1">
    <source>
        <dbReference type="ARBA" id="ARBA00007637"/>
    </source>
</evidence>
<comment type="caution">
    <text evidence="3">The sequence shown here is derived from an EMBL/GenBank/DDBJ whole genome shotgun (WGS) entry which is preliminary data.</text>
</comment>
<dbReference type="InterPro" id="IPR036291">
    <property type="entry name" value="NAD(P)-bd_dom_sf"/>
</dbReference>
<dbReference type="Gene3D" id="3.40.50.720">
    <property type="entry name" value="NAD(P)-binding Rossmann-like Domain"/>
    <property type="match status" value="1"/>
</dbReference>
<dbReference type="EMBL" id="JBHSPF010000007">
    <property type="protein sequence ID" value="MFC5627593.1"/>
    <property type="molecule type" value="Genomic_DNA"/>
</dbReference>
<evidence type="ECO:0000313" key="3">
    <source>
        <dbReference type="EMBL" id="MFC5627593.1"/>
    </source>
</evidence>
<keyword evidence="4" id="KW-1185">Reference proteome</keyword>
<sequence length="301" mass="34254">MTEKILITGANGFTGKHACHYFSKKGMKVIAAVRRDNNICNHSVKQAVCDLTKKNEIELLLRKEKPYYILHLAGQNDVSKSWNHPHLTMETNAFATLHLLDAVRQENFPCKIIVVTSALQYDMKIDKYPPHPYSLSKSVQSIISESWSEFFNLEIIIAKPNNLIGPGDSNGVCSLIAKKIVDYENNKSKDPIVINDSSIHRDFLDVRDAVKAYDYLFQRGKRNEIYNVASGKSQSLGDLIYIYRELSNTNFPVSIKKSSKEISPVQVDISKLKALGWSPRIPFRTSLQDILDYYRKKAVKK</sequence>
<evidence type="ECO:0000259" key="2">
    <source>
        <dbReference type="Pfam" id="PF01370"/>
    </source>
</evidence>
<dbReference type="SUPFAM" id="SSF51735">
    <property type="entry name" value="NAD(P)-binding Rossmann-fold domains"/>
    <property type="match status" value="1"/>
</dbReference>
<name>A0ABW0U3S4_9BACI</name>
<reference evidence="4" key="1">
    <citation type="journal article" date="2019" name="Int. J. Syst. Evol. Microbiol.">
        <title>The Global Catalogue of Microorganisms (GCM) 10K type strain sequencing project: providing services to taxonomists for standard genome sequencing and annotation.</title>
        <authorList>
            <consortium name="The Broad Institute Genomics Platform"/>
            <consortium name="The Broad Institute Genome Sequencing Center for Infectious Disease"/>
            <person name="Wu L."/>
            <person name="Ma J."/>
        </authorList>
    </citation>
    <scope>NUCLEOTIDE SEQUENCE [LARGE SCALE GENOMIC DNA]</scope>
    <source>
        <strain evidence="4">CGMCC 1.15790</strain>
    </source>
</reference>
<evidence type="ECO:0000313" key="4">
    <source>
        <dbReference type="Proteomes" id="UP001596143"/>
    </source>
</evidence>
<proteinExistence type="inferred from homology"/>
<dbReference type="Proteomes" id="UP001596143">
    <property type="component" value="Unassembled WGS sequence"/>
</dbReference>
<gene>
    <name evidence="3" type="ORF">ACFPTR_01605</name>
</gene>
<feature type="domain" description="NAD-dependent epimerase/dehydratase" evidence="2">
    <location>
        <begin position="5"/>
        <end position="229"/>
    </location>
</feature>
<comment type="similarity">
    <text evidence="1">Belongs to the NAD(P)-dependent epimerase/dehydratase family.</text>
</comment>
<dbReference type="Pfam" id="PF01370">
    <property type="entry name" value="Epimerase"/>
    <property type="match status" value="1"/>
</dbReference>
<dbReference type="RefSeq" id="WP_270895523.1">
    <property type="nucleotide sequence ID" value="NZ_JBHSPF010000007.1"/>
</dbReference>
<organism evidence="3 4">
    <name type="scientific">Aliibacillus thermotolerans</name>
    <dbReference type="NCBI Taxonomy" id="1834418"/>
    <lineage>
        <taxon>Bacteria</taxon>
        <taxon>Bacillati</taxon>
        <taxon>Bacillota</taxon>
        <taxon>Bacilli</taxon>
        <taxon>Bacillales</taxon>
        <taxon>Bacillaceae</taxon>
        <taxon>Aliibacillus</taxon>
    </lineage>
</organism>
<protein>
    <submittedName>
        <fullName evidence="3">NAD-dependent epimerase/dehydratase family protein</fullName>
    </submittedName>
</protein>
<dbReference type="Gene3D" id="3.90.25.10">
    <property type="entry name" value="UDP-galactose 4-epimerase, domain 1"/>
    <property type="match status" value="1"/>
</dbReference>
<accession>A0ABW0U3S4</accession>
<dbReference type="PANTHER" id="PTHR43000">
    <property type="entry name" value="DTDP-D-GLUCOSE 4,6-DEHYDRATASE-RELATED"/>
    <property type="match status" value="1"/>
</dbReference>
<dbReference type="InterPro" id="IPR001509">
    <property type="entry name" value="Epimerase_deHydtase"/>
</dbReference>